<dbReference type="PANTHER" id="PTHR30098">
    <property type="entry name" value="LEUCYL/PHENYLALANYL-TRNA--PROTEIN TRANSFERASE"/>
    <property type="match status" value="1"/>
</dbReference>
<evidence type="ECO:0000313" key="5">
    <source>
        <dbReference type="EMBL" id="XAU14732.1"/>
    </source>
</evidence>
<dbReference type="Gene3D" id="3.30.70.3550">
    <property type="entry name" value="Leucyl/phenylalanyl-tRNA-protein transferase, N-terminal domain"/>
    <property type="match status" value="1"/>
</dbReference>
<reference evidence="5 6" key="1">
    <citation type="submission" date="2024-03" db="EMBL/GenBank/DDBJ databases">
        <title>Sulfurimonas sp. HSL3-1.</title>
        <authorList>
            <person name="Wang S."/>
        </authorList>
    </citation>
    <scope>NUCLEOTIDE SEQUENCE [LARGE SCALE GENOMIC DNA]</scope>
    <source>
        <strain evidence="5 6">HSL3-1</strain>
    </source>
</reference>
<organism evidence="5 6">
    <name type="scientific">Sulfurimonas diazotrophicus</name>
    <dbReference type="NCBI Taxonomy" id="3131939"/>
    <lineage>
        <taxon>Bacteria</taxon>
        <taxon>Pseudomonadati</taxon>
        <taxon>Campylobacterota</taxon>
        <taxon>Epsilonproteobacteria</taxon>
        <taxon>Campylobacterales</taxon>
        <taxon>Sulfurimonadaceae</taxon>
        <taxon>Sulfurimonas</taxon>
    </lineage>
</organism>
<sequence length="223" mass="25101">MIPQQIRYELAFPDPRDADESGIVAFGGDLSPSRLLLAYRSGIFPWYSKGDPILWWSPDPRFILNLDDFVLRRSLRKRLKHFEIRFNTAFGDVVRACATTPRPGQEGSWILPEMVEAYEVLHAMGHAHSVEAWQEGRLVGGLYGVEVGGMFCGESMFAHVSDASKAAFAALVEHLKARGFEMIDAQVPTEHLKSLGAIEVSRNYFLLRLEQLRDKGIMGFMQA</sequence>
<dbReference type="SUPFAM" id="SSF55729">
    <property type="entry name" value="Acyl-CoA N-acyltransferases (Nat)"/>
    <property type="match status" value="1"/>
</dbReference>
<comment type="function">
    <text evidence="4">Functions in the N-end rule pathway of protein degradation where it conjugates Leu, Phe and, less efficiently, Met from aminoacyl-tRNAs to the N-termini of proteins containing an N-terminal arginine or lysine.</text>
</comment>
<dbReference type="Gene3D" id="3.40.630.70">
    <property type="entry name" value="Leucyl/phenylalanyl-tRNA-protein transferase, C-terminal domain"/>
    <property type="match status" value="1"/>
</dbReference>
<evidence type="ECO:0000256" key="2">
    <source>
        <dbReference type="ARBA" id="ARBA00022679"/>
    </source>
</evidence>
<keyword evidence="6" id="KW-1185">Reference proteome</keyword>
<protein>
    <recommendedName>
        <fullName evidence="4">Leucyl/phenylalanyl-tRNA--protein transferase</fullName>
        <ecNumber evidence="4">2.3.2.6</ecNumber>
    </recommendedName>
    <alternativeName>
        <fullName evidence="4">L/F-transferase</fullName>
    </alternativeName>
    <alternativeName>
        <fullName evidence="4">Leucyltransferase</fullName>
    </alternativeName>
    <alternativeName>
        <fullName evidence="4">Phenyalanyltransferase</fullName>
    </alternativeName>
</protein>
<comment type="similarity">
    <text evidence="4">Belongs to the L/F-transferase family.</text>
</comment>
<dbReference type="InterPro" id="IPR016181">
    <property type="entry name" value="Acyl_CoA_acyltransferase"/>
</dbReference>
<proteinExistence type="inferred from homology"/>
<comment type="catalytic activity">
    <reaction evidence="4">
        <text>N-terminal L-arginyl-[protein] + L-leucyl-tRNA(Leu) = N-terminal L-leucyl-L-arginyl-[protein] + tRNA(Leu) + H(+)</text>
        <dbReference type="Rhea" id="RHEA:50416"/>
        <dbReference type="Rhea" id="RHEA-COMP:9613"/>
        <dbReference type="Rhea" id="RHEA-COMP:9622"/>
        <dbReference type="Rhea" id="RHEA-COMP:12672"/>
        <dbReference type="Rhea" id="RHEA-COMP:12673"/>
        <dbReference type="ChEBI" id="CHEBI:15378"/>
        <dbReference type="ChEBI" id="CHEBI:64719"/>
        <dbReference type="ChEBI" id="CHEBI:78442"/>
        <dbReference type="ChEBI" id="CHEBI:78494"/>
        <dbReference type="ChEBI" id="CHEBI:133044"/>
        <dbReference type="EC" id="2.3.2.6"/>
    </reaction>
</comment>
<gene>
    <name evidence="4 5" type="primary">aat</name>
    <name evidence="5" type="ORF">WCY31_10835</name>
</gene>
<keyword evidence="1 4" id="KW-0963">Cytoplasm</keyword>
<accession>A0ABZ3H871</accession>
<evidence type="ECO:0000256" key="4">
    <source>
        <dbReference type="HAMAP-Rule" id="MF_00688"/>
    </source>
</evidence>
<evidence type="ECO:0000256" key="3">
    <source>
        <dbReference type="ARBA" id="ARBA00023315"/>
    </source>
</evidence>
<dbReference type="RefSeq" id="WP_345972391.1">
    <property type="nucleotide sequence ID" value="NZ_CP147920.1"/>
</dbReference>
<evidence type="ECO:0000313" key="6">
    <source>
        <dbReference type="Proteomes" id="UP001447842"/>
    </source>
</evidence>
<comment type="catalytic activity">
    <reaction evidence="4">
        <text>N-terminal L-lysyl-[protein] + L-leucyl-tRNA(Leu) = N-terminal L-leucyl-L-lysyl-[protein] + tRNA(Leu) + H(+)</text>
        <dbReference type="Rhea" id="RHEA:12340"/>
        <dbReference type="Rhea" id="RHEA-COMP:9613"/>
        <dbReference type="Rhea" id="RHEA-COMP:9622"/>
        <dbReference type="Rhea" id="RHEA-COMP:12670"/>
        <dbReference type="Rhea" id="RHEA-COMP:12671"/>
        <dbReference type="ChEBI" id="CHEBI:15378"/>
        <dbReference type="ChEBI" id="CHEBI:65249"/>
        <dbReference type="ChEBI" id="CHEBI:78442"/>
        <dbReference type="ChEBI" id="CHEBI:78494"/>
        <dbReference type="ChEBI" id="CHEBI:133043"/>
        <dbReference type="EC" id="2.3.2.6"/>
    </reaction>
</comment>
<dbReference type="InterPro" id="IPR004616">
    <property type="entry name" value="Leu/Phe-tRNA_Trfase"/>
</dbReference>
<dbReference type="InterPro" id="IPR042221">
    <property type="entry name" value="Leu/Phe-tRNA_Trfase_N"/>
</dbReference>
<dbReference type="InterPro" id="IPR042203">
    <property type="entry name" value="Leu/Phe-tRNA_Trfase_C"/>
</dbReference>
<dbReference type="Proteomes" id="UP001447842">
    <property type="component" value="Chromosome"/>
</dbReference>
<dbReference type="Pfam" id="PF03588">
    <property type="entry name" value="Leu_Phe_trans"/>
    <property type="match status" value="1"/>
</dbReference>
<dbReference type="GO" id="GO:0008914">
    <property type="term" value="F:leucyl-tRNA--protein transferase activity"/>
    <property type="evidence" value="ECO:0007669"/>
    <property type="project" value="UniProtKB-EC"/>
</dbReference>
<keyword evidence="2 4" id="KW-0808">Transferase</keyword>
<dbReference type="PANTHER" id="PTHR30098:SF2">
    <property type="entry name" value="LEUCYL_PHENYLALANYL-TRNA--PROTEIN TRANSFERASE"/>
    <property type="match status" value="1"/>
</dbReference>
<dbReference type="EC" id="2.3.2.6" evidence="4"/>
<keyword evidence="3 4" id="KW-0012">Acyltransferase</keyword>
<dbReference type="EMBL" id="CP147920">
    <property type="protein sequence ID" value="XAU14732.1"/>
    <property type="molecule type" value="Genomic_DNA"/>
</dbReference>
<comment type="catalytic activity">
    <reaction evidence="4">
        <text>L-phenylalanyl-tRNA(Phe) + an N-terminal L-alpha-aminoacyl-[protein] = an N-terminal L-phenylalanyl-L-alpha-aminoacyl-[protein] + tRNA(Phe)</text>
        <dbReference type="Rhea" id="RHEA:43632"/>
        <dbReference type="Rhea" id="RHEA-COMP:9668"/>
        <dbReference type="Rhea" id="RHEA-COMP:9699"/>
        <dbReference type="Rhea" id="RHEA-COMP:10636"/>
        <dbReference type="Rhea" id="RHEA-COMP:10637"/>
        <dbReference type="ChEBI" id="CHEBI:78442"/>
        <dbReference type="ChEBI" id="CHEBI:78531"/>
        <dbReference type="ChEBI" id="CHEBI:78597"/>
        <dbReference type="ChEBI" id="CHEBI:83561"/>
        <dbReference type="EC" id="2.3.2.6"/>
    </reaction>
</comment>
<evidence type="ECO:0000256" key="1">
    <source>
        <dbReference type="ARBA" id="ARBA00022490"/>
    </source>
</evidence>
<dbReference type="HAMAP" id="MF_00688">
    <property type="entry name" value="Leu_Phe_trans"/>
    <property type="match status" value="1"/>
</dbReference>
<dbReference type="NCBIfam" id="TIGR00667">
    <property type="entry name" value="aat"/>
    <property type="match status" value="1"/>
</dbReference>
<comment type="subcellular location">
    <subcellularLocation>
        <location evidence="4">Cytoplasm</location>
    </subcellularLocation>
</comment>
<name>A0ABZ3H871_9BACT</name>